<dbReference type="SUPFAM" id="SSF55326">
    <property type="entry name" value="PurM N-terminal domain-like"/>
    <property type="match status" value="1"/>
</dbReference>
<feature type="binding site" evidence="1">
    <location>
        <position position="31"/>
    </location>
    <ligand>
        <name>Mg(2+)</name>
        <dbReference type="ChEBI" id="CHEBI:18420"/>
        <label>3</label>
    </ligand>
</feature>
<dbReference type="Pfam" id="PF00586">
    <property type="entry name" value="AIRS"/>
    <property type="match status" value="1"/>
</dbReference>
<sequence length="315" mass="34909">MSNPTEQSIIDYIRKRFPKRRKELVEGIGDDAAVFRNGFVISTDSFFENVHFAMSYFTYYAVGYHCLGASLSDLAAMAASPICAFISLHLTKSISMKEIDQLHKGFRKVADPFRCDLAGGDIVTSPAFGISITVVGRSRRVLFRSGARPGSGLFVTNFLGLAEVGRRVLHEGLPRKDYPVSIAKHLFPAPRIQEAQGIKRYAESCIDVSDGLSTDTFHLAEESRVRITIDAEHVPIHSEVGEYCSKKKIEPLDFILASGEDFELLFTAKHVPRLAGVKIFRIGQVTKGSGLFLSARGKEKRIEPTGYEHLTQHGN</sequence>
<dbReference type="PIRSF" id="PIRSF005303">
    <property type="entry name" value="Thiam_monoph_kin"/>
    <property type="match status" value="1"/>
</dbReference>
<dbReference type="InterPro" id="IPR006283">
    <property type="entry name" value="ThiL-like"/>
</dbReference>
<dbReference type="Proteomes" id="UP000051096">
    <property type="component" value="Unassembled WGS sequence"/>
</dbReference>
<feature type="binding site" evidence="1">
    <location>
        <position position="307"/>
    </location>
    <ligand>
        <name>substrate</name>
    </ligand>
</feature>
<feature type="binding site" evidence="1">
    <location>
        <position position="51"/>
    </location>
    <ligand>
        <name>substrate</name>
    </ligand>
</feature>
<organism evidence="3 4">
    <name type="scientific">candidate division WOR_3 bacterium SM23_60</name>
    <dbReference type="NCBI Taxonomy" id="1703780"/>
    <lineage>
        <taxon>Bacteria</taxon>
        <taxon>Bacteria division WOR-3</taxon>
    </lineage>
</organism>
<feature type="domain" description="PurM-like N-terminal" evidence="2">
    <location>
        <begin position="29"/>
        <end position="137"/>
    </location>
</feature>
<feature type="binding site" evidence="1">
    <location>
        <position position="31"/>
    </location>
    <ligand>
        <name>Mg(2+)</name>
        <dbReference type="ChEBI" id="CHEBI:18420"/>
        <label>4</label>
    </ligand>
</feature>
<dbReference type="AlphaFoldDB" id="A0A0S8GDE0"/>
<keyword evidence="1" id="KW-0067">ATP-binding</keyword>
<accession>A0A0S8GDE0</accession>
<dbReference type="GO" id="GO:0000287">
    <property type="term" value="F:magnesium ion binding"/>
    <property type="evidence" value="ECO:0007669"/>
    <property type="project" value="UniProtKB-UniRule"/>
</dbReference>
<protein>
    <recommendedName>
        <fullName evidence="1">Thiamine-monophosphate kinase</fullName>
        <shortName evidence="1">TMP kinase</shortName>
        <shortName evidence="1">Thiamine-phosphate kinase</shortName>
        <ecNumber evidence="1">2.7.4.16</ecNumber>
    </recommendedName>
</protein>
<dbReference type="GO" id="GO:0009228">
    <property type="term" value="P:thiamine biosynthetic process"/>
    <property type="evidence" value="ECO:0007669"/>
    <property type="project" value="UniProtKB-KW"/>
</dbReference>
<feature type="binding site" evidence="1">
    <location>
        <position position="207"/>
    </location>
    <ligand>
        <name>Mg(2+)</name>
        <dbReference type="ChEBI" id="CHEBI:18420"/>
        <label>3</label>
    </ligand>
</feature>
<feature type="binding site" evidence="1">
    <location>
        <position position="73"/>
    </location>
    <ligand>
        <name>Mg(2+)</name>
        <dbReference type="ChEBI" id="CHEBI:18420"/>
        <label>3</label>
    </ligand>
</feature>
<dbReference type="Gene3D" id="3.30.1330.10">
    <property type="entry name" value="PurM-like, N-terminal domain"/>
    <property type="match status" value="1"/>
</dbReference>
<feature type="binding site" evidence="1">
    <location>
        <position position="44"/>
    </location>
    <ligand>
        <name>Mg(2+)</name>
        <dbReference type="ChEBI" id="CHEBI:18420"/>
        <label>1</label>
    </ligand>
</feature>
<comment type="caution">
    <text evidence="3">The sequence shown here is derived from an EMBL/GenBank/DDBJ whole genome shotgun (WGS) entry which is preliminary data.</text>
</comment>
<dbReference type="CDD" id="cd02194">
    <property type="entry name" value="ThiL"/>
    <property type="match status" value="1"/>
</dbReference>
<feature type="binding site" evidence="1">
    <location>
        <position position="121"/>
    </location>
    <ligand>
        <name>Mg(2+)</name>
        <dbReference type="ChEBI" id="CHEBI:18420"/>
        <label>1</label>
    </ligand>
</feature>
<feature type="binding site" evidence="1">
    <location>
        <position position="209"/>
    </location>
    <ligand>
        <name>ATP</name>
        <dbReference type="ChEBI" id="CHEBI:30616"/>
    </ligand>
</feature>
<dbReference type="GO" id="GO:0005524">
    <property type="term" value="F:ATP binding"/>
    <property type="evidence" value="ECO:0007669"/>
    <property type="project" value="UniProtKB-UniRule"/>
</dbReference>
<dbReference type="HAMAP" id="MF_02128">
    <property type="entry name" value="TMP_kinase"/>
    <property type="match status" value="1"/>
</dbReference>
<feature type="binding site" evidence="1">
    <location>
        <position position="144"/>
    </location>
    <ligand>
        <name>ATP</name>
        <dbReference type="ChEBI" id="CHEBI:30616"/>
    </ligand>
</feature>
<evidence type="ECO:0000313" key="3">
    <source>
        <dbReference type="EMBL" id="KPK71045.1"/>
    </source>
</evidence>
<feature type="binding site" evidence="1">
    <location>
        <position position="43"/>
    </location>
    <ligand>
        <name>Mg(2+)</name>
        <dbReference type="ChEBI" id="CHEBI:18420"/>
        <label>1</label>
    </ligand>
</feature>
<feature type="binding site" evidence="1">
    <location>
        <position position="44"/>
    </location>
    <ligand>
        <name>Mg(2+)</name>
        <dbReference type="ChEBI" id="CHEBI:18420"/>
        <label>2</label>
    </ligand>
</feature>
<dbReference type="UniPathway" id="UPA00060">
    <property type="reaction ID" value="UER00142"/>
</dbReference>
<comment type="similarity">
    <text evidence="1">Belongs to the thiamine-monophosphate kinase family.</text>
</comment>
<comment type="pathway">
    <text evidence="1">Cofactor biosynthesis; thiamine diphosphate biosynthesis; thiamine diphosphate from thiamine phosphate: step 1/1.</text>
</comment>
<dbReference type="Gene3D" id="3.90.650.10">
    <property type="entry name" value="PurM-like C-terminal domain"/>
    <property type="match status" value="1"/>
</dbReference>
<feature type="binding site" evidence="1">
    <location>
        <position position="73"/>
    </location>
    <ligand>
        <name>Mg(2+)</name>
        <dbReference type="ChEBI" id="CHEBI:18420"/>
        <label>2</label>
    </ligand>
</feature>
<dbReference type="InterPro" id="IPR036921">
    <property type="entry name" value="PurM-like_N_sf"/>
</dbReference>
<evidence type="ECO:0000259" key="2">
    <source>
        <dbReference type="Pfam" id="PF00586"/>
    </source>
</evidence>
<dbReference type="InterPro" id="IPR016188">
    <property type="entry name" value="PurM-like_N"/>
</dbReference>
<evidence type="ECO:0000256" key="1">
    <source>
        <dbReference type="HAMAP-Rule" id="MF_02128"/>
    </source>
</evidence>
<dbReference type="NCBIfam" id="TIGR01379">
    <property type="entry name" value="thiL"/>
    <property type="match status" value="1"/>
</dbReference>
<keyword evidence="1" id="KW-0784">Thiamine biosynthesis</keyword>
<comment type="catalytic activity">
    <reaction evidence="1">
        <text>thiamine phosphate + ATP = thiamine diphosphate + ADP</text>
        <dbReference type="Rhea" id="RHEA:15913"/>
        <dbReference type="ChEBI" id="CHEBI:30616"/>
        <dbReference type="ChEBI" id="CHEBI:37575"/>
        <dbReference type="ChEBI" id="CHEBI:58937"/>
        <dbReference type="ChEBI" id="CHEBI:456216"/>
        <dbReference type="EC" id="2.7.4.16"/>
    </reaction>
</comment>
<comment type="miscellaneous">
    <text evidence="1">Reaction mechanism of ThiL seems to utilize a direct, inline transfer of the gamma-phosphate of ATP to TMP rather than a phosphorylated enzyme intermediate.</text>
</comment>
<evidence type="ECO:0000313" key="4">
    <source>
        <dbReference type="Proteomes" id="UP000051096"/>
    </source>
</evidence>
<dbReference type="PANTHER" id="PTHR30270:SF0">
    <property type="entry name" value="THIAMINE-MONOPHOSPHATE KINASE"/>
    <property type="match status" value="1"/>
</dbReference>
<dbReference type="EC" id="2.7.4.16" evidence="1"/>
<keyword evidence="1" id="KW-0808">Transferase</keyword>
<dbReference type="SUPFAM" id="SSF56042">
    <property type="entry name" value="PurM C-terminal domain-like"/>
    <property type="match status" value="1"/>
</dbReference>
<keyword evidence="1" id="KW-0418">Kinase</keyword>
<feature type="binding site" evidence="1">
    <location>
        <position position="73"/>
    </location>
    <ligand>
        <name>Mg(2+)</name>
        <dbReference type="ChEBI" id="CHEBI:18420"/>
        <label>4</label>
    </ligand>
</feature>
<feature type="binding site" evidence="1">
    <location>
        <position position="260"/>
    </location>
    <ligand>
        <name>substrate</name>
    </ligand>
</feature>
<dbReference type="PANTHER" id="PTHR30270">
    <property type="entry name" value="THIAMINE-MONOPHOSPHATE KINASE"/>
    <property type="match status" value="1"/>
</dbReference>
<dbReference type="PATRIC" id="fig|1703780.3.peg.335"/>
<dbReference type="GO" id="GO:0009229">
    <property type="term" value="P:thiamine diphosphate biosynthetic process"/>
    <property type="evidence" value="ECO:0007669"/>
    <property type="project" value="UniProtKB-UniRule"/>
</dbReference>
<comment type="function">
    <text evidence="1">Catalyzes the ATP-dependent phosphorylation of thiamine-monophosphate (TMP) to form thiamine-pyrophosphate (TPP), the active form of vitamin B1.</text>
</comment>
<dbReference type="InterPro" id="IPR036676">
    <property type="entry name" value="PurM-like_C_sf"/>
</dbReference>
<dbReference type="EMBL" id="LJUO01000073">
    <property type="protein sequence ID" value="KPK71045.1"/>
    <property type="molecule type" value="Genomic_DNA"/>
</dbReference>
<feature type="binding site" evidence="1">
    <location>
        <position position="42"/>
    </location>
    <ligand>
        <name>Mg(2+)</name>
        <dbReference type="ChEBI" id="CHEBI:18420"/>
        <label>4</label>
    </ligand>
</feature>
<feature type="binding site" evidence="1">
    <location>
        <position position="210"/>
    </location>
    <ligand>
        <name>Mg(2+)</name>
        <dbReference type="ChEBI" id="CHEBI:18420"/>
        <label>5</label>
    </ligand>
</feature>
<keyword evidence="1" id="KW-0460">Magnesium</keyword>
<feature type="binding site" evidence="1">
    <location>
        <begin position="120"/>
        <end position="121"/>
    </location>
    <ligand>
        <name>ATP</name>
        <dbReference type="ChEBI" id="CHEBI:30616"/>
    </ligand>
</feature>
<reference evidence="3 4" key="1">
    <citation type="journal article" date="2015" name="Microbiome">
        <title>Genomic resolution of linkages in carbon, nitrogen, and sulfur cycling among widespread estuary sediment bacteria.</title>
        <authorList>
            <person name="Baker B.J."/>
            <person name="Lazar C.S."/>
            <person name="Teske A.P."/>
            <person name="Dick G.J."/>
        </authorList>
    </citation>
    <scope>NUCLEOTIDE SEQUENCE [LARGE SCALE GENOMIC DNA]</scope>
    <source>
        <strain evidence="3">SM23_60</strain>
    </source>
</reference>
<keyword evidence="1" id="KW-0547">Nucleotide-binding</keyword>
<comment type="caution">
    <text evidence="1">Lacks conserved residue(s) required for the propagation of feature annotation.</text>
</comment>
<name>A0A0S8GDE0_UNCW3</name>
<dbReference type="GO" id="GO:0009030">
    <property type="term" value="F:thiamine-phosphate kinase activity"/>
    <property type="evidence" value="ECO:0007669"/>
    <property type="project" value="UniProtKB-UniRule"/>
</dbReference>
<keyword evidence="1" id="KW-0479">Metal-binding</keyword>
<gene>
    <name evidence="1" type="primary">thiL</name>
    <name evidence="3" type="ORF">AMJ87_07855</name>
</gene>
<proteinExistence type="inferred from homology"/>